<comment type="caution">
    <text evidence="2">The sequence shown here is derived from an EMBL/GenBank/DDBJ whole genome shotgun (WGS) entry which is preliminary data.</text>
</comment>
<organism evidence="2 3">
    <name type="scientific">Acinetobacter genomosp. 15BJ</name>
    <dbReference type="NCBI Taxonomy" id="106651"/>
    <lineage>
        <taxon>Bacteria</taxon>
        <taxon>Pseudomonadati</taxon>
        <taxon>Pseudomonadota</taxon>
        <taxon>Gammaproteobacteria</taxon>
        <taxon>Moraxellales</taxon>
        <taxon>Moraxellaceae</taxon>
        <taxon>Acinetobacter</taxon>
    </lineage>
</organism>
<dbReference type="HOGENOM" id="CLU_2327531_0_0_6"/>
<dbReference type="AlphaFoldDB" id="R9B3G8"/>
<keyword evidence="1" id="KW-0812">Transmembrane</keyword>
<evidence type="ECO:0000256" key="1">
    <source>
        <dbReference type="SAM" id="Phobius"/>
    </source>
</evidence>
<sequence>MALMKIRKFWLEIYNCSCCMFFDPNFTFKLQVAYKHQWMPEFCVIIKILLNLFVVIVLDGYILFYGVFVLICFYFMFYLLVRCLECFSYKEKTVLLIY</sequence>
<feature type="transmembrane region" description="Helical" evidence="1">
    <location>
        <begin position="62"/>
        <end position="81"/>
    </location>
</feature>
<keyword evidence="1" id="KW-0472">Membrane</keyword>
<gene>
    <name evidence="2" type="ORF">F896_01527</name>
</gene>
<dbReference type="Proteomes" id="UP000016203">
    <property type="component" value="Unassembled WGS sequence"/>
</dbReference>
<evidence type="ECO:0000313" key="3">
    <source>
        <dbReference type="Proteomes" id="UP000016203"/>
    </source>
</evidence>
<name>R9B3G8_9GAMM</name>
<keyword evidence="1" id="KW-1133">Transmembrane helix</keyword>
<dbReference type="EMBL" id="AQFL01000009">
    <property type="protein sequence ID" value="EOR08993.1"/>
    <property type="molecule type" value="Genomic_DNA"/>
</dbReference>
<evidence type="ECO:0000313" key="2">
    <source>
        <dbReference type="EMBL" id="EOR08993.1"/>
    </source>
</evidence>
<accession>R9B3G8</accession>
<reference evidence="2 3" key="1">
    <citation type="submission" date="2013-03" db="EMBL/GenBank/DDBJ databases">
        <title>The Genome Sequence of Acinetobacter sp. CIP 110321.</title>
        <authorList>
            <consortium name="The Broad Institute Genome Sequencing Platform"/>
            <consortium name="The Broad Institute Genome Sequencing Center for Infectious Disease"/>
            <person name="Cerqueira G."/>
            <person name="Feldgarden M."/>
            <person name="Courvalin P."/>
            <person name="Perichon B."/>
            <person name="Grillot-Courvalin C."/>
            <person name="Clermont D."/>
            <person name="Rocha E."/>
            <person name="Yoon E.-J."/>
            <person name="Nemec A."/>
            <person name="Walker B."/>
            <person name="Young S.K."/>
            <person name="Zeng Q."/>
            <person name="Gargeya S."/>
            <person name="Fitzgerald M."/>
            <person name="Haas B."/>
            <person name="Abouelleil A."/>
            <person name="Alvarado L."/>
            <person name="Arachchi H.M."/>
            <person name="Berlin A.M."/>
            <person name="Chapman S.B."/>
            <person name="Dewar J."/>
            <person name="Goldberg J."/>
            <person name="Griggs A."/>
            <person name="Gujja S."/>
            <person name="Hansen M."/>
            <person name="Howarth C."/>
            <person name="Imamovic A."/>
            <person name="Larimer J."/>
            <person name="McCowan C."/>
            <person name="Murphy C."/>
            <person name="Neiman D."/>
            <person name="Pearson M."/>
            <person name="Priest M."/>
            <person name="Roberts A."/>
            <person name="Saif S."/>
            <person name="Shea T."/>
            <person name="Sisk P."/>
            <person name="Sykes S."/>
            <person name="Wortman J."/>
            <person name="Nusbaum C."/>
            <person name="Birren B."/>
        </authorList>
    </citation>
    <scope>NUCLEOTIDE SEQUENCE [LARGE SCALE GENOMIC DNA]</scope>
    <source>
        <strain evidence="2 3">CIP 110321</strain>
    </source>
</reference>
<proteinExistence type="predicted"/>
<protein>
    <submittedName>
        <fullName evidence="2">Uncharacterized protein</fullName>
    </submittedName>
</protein>
<feature type="transmembrane region" description="Helical" evidence="1">
    <location>
        <begin position="38"/>
        <end position="56"/>
    </location>
</feature>